<sequence>MADAITYLVANHNQARYVGDCLASLRGQTDDRWRAVVLDDGSTDDSVDVIARCLDDRVLLVRHTTNRGYIAALRRLIDEAPTDVVAIVDADDALTPDATARLLDAWAAHPDAALVYSRFAACDETLTRTHAVHGSALPPGGWSLWHATVGHVLSFRRTAYRRTAGLDDAMLYAEDRDLVYKLEELAPPVFVDAVLYRYREVPGSQSRDPAKRRIGAANARRARLAALARRGVGGRRRLLWTTAFLADYVAATSPRARVRAAATRVLHALGRWLAPDR</sequence>
<dbReference type="PANTHER" id="PTHR43685:SF2">
    <property type="entry name" value="GLYCOSYLTRANSFERASE 2-LIKE DOMAIN-CONTAINING PROTEIN"/>
    <property type="match status" value="1"/>
</dbReference>
<keyword evidence="3" id="KW-1185">Reference proteome</keyword>
<dbReference type="Gene3D" id="3.90.550.10">
    <property type="entry name" value="Spore Coat Polysaccharide Biosynthesis Protein SpsA, Chain A"/>
    <property type="match status" value="1"/>
</dbReference>
<gene>
    <name evidence="2" type="ORF">J421_0873</name>
</gene>
<keyword evidence="2" id="KW-0808">Transferase</keyword>
<dbReference type="InterPro" id="IPR029044">
    <property type="entry name" value="Nucleotide-diphossugar_trans"/>
</dbReference>
<dbReference type="InParanoid" id="W0RDL2"/>
<dbReference type="CDD" id="cd00761">
    <property type="entry name" value="Glyco_tranf_GTA_type"/>
    <property type="match status" value="1"/>
</dbReference>
<dbReference type="EMBL" id="CP007128">
    <property type="protein sequence ID" value="AHG88410.1"/>
    <property type="molecule type" value="Genomic_DNA"/>
</dbReference>
<evidence type="ECO:0000313" key="3">
    <source>
        <dbReference type="Proteomes" id="UP000019151"/>
    </source>
</evidence>
<protein>
    <submittedName>
        <fullName evidence="2">Glycosyl transferase family 2</fullName>
    </submittedName>
</protein>
<dbReference type="GO" id="GO:0016740">
    <property type="term" value="F:transferase activity"/>
    <property type="evidence" value="ECO:0007669"/>
    <property type="project" value="UniProtKB-KW"/>
</dbReference>
<dbReference type="InterPro" id="IPR050834">
    <property type="entry name" value="Glycosyltransf_2"/>
</dbReference>
<dbReference type="InterPro" id="IPR001173">
    <property type="entry name" value="Glyco_trans_2-like"/>
</dbReference>
<evidence type="ECO:0000259" key="1">
    <source>
        <dbReference type="Pfam" id="PF00535"/>
    </source>
</evidence>
<feature type="domain" description="Glycosyltransferase 2-like" evidence="1">
    <location>
        <begin position="9"/>
        <end position="133"/>
    </location>
</feature>
<dbReference type="STRING" id="861299.J421_0873"/>
<dbReference type="RefSeq" id="WP_025409950.1">
    <property type="nucleotide sequence ID" value="NZ_CP007128.1"/>
</dbReference>
<reference evidence="2 3" key="1">
    <citation type="journal article" date="2014" name="Genome Announc.">
        <title>Genome Sequence and Methylome of Soil Bacterium Gemmatirosa kalamazoonensis KBS708T, a Member of the Rarely Cultivated Gemmatimonadetes Phylum.</title>
        <authorList>
            <person name="Debruyn J.M."/>
            <person name="Radosevich M."/>
            <person name="Wommack K.E."/>
            <person name="Polson S.W."/>
            <person name="Hauser L.J."/>
            <person name="Fawaz M.N."/>
            <person name="Korlach J."/>
            <person name="Tsai Y.C."/>
        </authorList>
    </citation>
    <scope>NUCLEOTIDE SEQUENCE [LARGE SCALE GENOMIC DNA]</scope>
    <source>
        <strain evidence="2 3">KBS708</strain>
    </source>
</reference>
<dbReference type="Pfam" id="PF00535">
    <property type="entry name" value="Glycos_transf_2"/>
    <property type="match status" value="1"/>
</dbReference>
<dbReference type="Proteomes" id="UP000019151">
    <property type="component" value="Chromosome"/>
</dbReference>
<dbReference type="eggNOG" id="COG1215">
    <property type="taxonomic scope" value="Bacteria"/>
</dbReference>
<organism evidence="2 3">
    <name type="scientific">Gemmatirosa kalamazoonensis</name>
    <dbReference type="NCBI Taxonomy" id="861299"/>
    <lineage>
        <taxon>Bacteria</taxon>
        <taxon>Pseudomonadati</taxon>
        <taxon>Gemmatimonadota</taxon>
        <taxon>Gemmatimonadia</taxon>
        <taxon>Gemmatimonadales</taxon>
        <taxon>Gemmatimonadaceae</taxon>
        <taxon>Gemmatirosa</taxon>
    </lineage>
</organism>
<dbReference type="SUPFAM" id="SSF53448">
    <property type="entry name" value="Nucleotide-diphospho-sugar transferases"/>
    <property type="match status" value="1"/>
</dbReference>
<proteinExistence type="predicted"/>
<dbReference type="HOGENOM" id="CLU_879291_0_0_0"/>
<dbReference type="PANTHER" id="PTHR43685">
    <property type="entry name" value="GLYCOSYLTRANSFERASE"/>
    <property type="match status" value="1"/>
</dbReference>
<evidence type="ECO:0000313" key="2">
    <source>
        <dbReference type="EMBL" id="AHG88410.1"/>
    </source>
</evidence>
<dbReference type="AlphaFoldDB" id="W0RDL2"/>
<name>W0RDL2_9BACT</name>
<accession>W0RDL2</accession>
<dbReference type="FunCoup" id="W0RDL2">
    <property type="interactions" value="25"/>
</dbReference>
<dbReference type="KEGG" id="gba:J421_0873"/>
<dbReference type="OrthoDB" id="9812327at2"/>